<sequence>MNSVTEIAEIAHEANRTYCESLGDYSQSQWNYCDQWQRNSAMDGVRAIKNGLVKKPEESHENWLNLKEDEGWIYGEKKNTDINVGKLTHPCMVPFDKLPLEQQMKDHLFYNIVTTLLGW</sequence>
<gene>
    <name evidence="2" type="ORF">LCGC14_2524760</name>
</gene>
<protein>
    <recommendedName>
        <fullName evidence="1">Ryanodine receptor Ryr domain-containing protein</fullName>
    </recommendedName>
</protein>
<dbReference type="EMBL" id="LAZR01040819">
    <property type="protein sequence ID" value="KKL13542.1"/>
    <property type="molecule type" value="Genomic_DNA"/>
</dbReference>
<evidence type="ECO:0000259" key="1">
    <source>
        <dbReference type="Pfam" id="PF02026"/>
    </source>
</evidence>
<name>A0A0F9BI77_9ZZZZ</name>
<organism evidence="2">
    <name type="scientific">marine sediment metagenome</name>
    <dbReference type="NCBI Taxonomy" id="412755"/>
    <lineage>
        <taxon>unclassified sequences</taxon>
        <taxon>metagenomes</taxon>
        <taxon>ecological metagenomes</taxon>
    </lineage>
</organism>
<reference evidence="2" key="1">
    <citation type="journal article" date="2015" name="Nature">
        <title>Complex archaea that bridge the gap between prokaryotes and eukaryotes.</title>
        <authorList>
            <person name="Spang A."/>
            <person name="Saw J.H."/>
            <person name="Jorgensen S.L."/>
            <person name="Zaremba-Niedzwiedzka K."/>
            <person name="Martijn J."/>
            <person name="Lind A.E."/>
            <person name="van Eijk R."/>
            <person name="Schleper C."/>
            <person name="Guy L."/>
            <person name="Ettema T.J."/>
        </authorList>
    </citation>
    <scope>NUCLEOTIDE SEQUENCE</scope>
</reference>
<dbReference type="Gene3D" id="6.20.350.10">
    <property type="match status" value="1"/>
</dbReference>
<evidence type="ECO:0000313" key="2">
    <source>
        <dbReference type="EMBL" id="KKL13542.1"/>
    </source>
</evidence>
<comment type="caution">
    <text evidence="2">The sequence shown here is derived from an EMBL/GenBank/DDBJ whole genome shotgun (WGS) entry which is preliminary data.</text>
</comment>
<dbReference type="AlphaFoldDB" id="A0A0F9BI77"/>
<dbReference type="InterPro" id="IPR003032">
    <property type="entry name" value="Ryanodine_rcpt"/>
</dbReference>
<dbReference type="Pfam" id="PF02026">
    <property type="entry name" value="RyR"/>
    <property type="match status" value="1"/>
</dbReference>
<feature type="domain" description="Ryanodine receptor Ryr" evidence="1">
    <location>
        <begin position="57"/>
        <end position="117"/>
    </location>
</feature>
<accession>A0A0F9BI77</accession>
<proteinExistence type="predicted"/>